<dbReference type="InterPro" id="IPR037914">
    <property type="entry name" value="SpoVT-AbrB_sf"/>
</dbReference>
<keyword evidence="1" id="KW-0238">DNA-binding</keyword>
<comment type="caution">
    <text evidence="3">The sequence shown here is derived from an EMBL/GenBank/DDBJ whole genome shotgun (WGS) entry which is preliminary data.</text>
</comment>
<dbReference type="NCBIfam" id="NF040493">
    <property type="entry name" value="TA_anti_VapB"/>
    <property type="match status" value="1"/>
</dbReference>
<dbReference type="EMBL" id="JANIBC010000006">
    <property type="protein sequence ID" value="MCQ8185610.1"/>
    <property type="molecule type" value="Genomic_DNA"/>
</dbReference>
<sequence length="86" mass="9924">MTKEDIGIRRTKLYRNGASQAVRIPKDLAFEEDIEVEILRRGDEVIVRPVRRKLTGLGDALKAMGKALEGFERDQGEDQERDWDPR</sequence>
<reference evidence="3" key="1">
    <citation type="submission" date="2022-07" db="EMBL/GenBank/DDBJ databases">
        <title>Parvularcula maris sp. nov., an algicidal bacterium isolated from seawater.</title>
        <authorList>
            <person name="Li F."/>
        </authorList>
    </citation>
    <scope>NUCLEOTIDE SEQUENCE</scope>
    <source>
        <strain evidence="3">BGMRC 0090</strain>
    </source>
</reference>
<gene>
    <name evidence="3" type="primary">vapB</name>
    <name evidence="3" type="ORF">NOG11_09390</name>
</gene>
<feature type="domain" description="SpoVT-AbrB" evidence="2">
    <location>
        <begin position="11"/>
        <end position="52"/>
    </location>
</feature>
<evidence type="ECO:0000313" key="4">
    <source>
        <dbReference type="Proteomes" id="UP001142610"/>
    </source>
</evidence>
<organism evidence="3 4">
    <name type="scientific">Parvularcula maris</name>
    <dbReference type="NCBI Taxonomy" id="2965077"/>
    <lineage>
        <taxon>Bacteria</taxon>
        <taxon>Pseudomonadati</taxon>
        <taxon>Pseudomonadota</taxon>
        <taxon>Alphaproteobacteria</taxon>
        <taxon>Parvularculales</taxon>
        <taxon>Parvularculaceae</taxon>
        <taxon>Parvularcula</taxon>
    </lineage>
</organism>
<dbReference type="Proteomes" id="UP001142610">
    <property type="component" value="Unassembled WGS sequence"/>
</dbReference>
<name>A0A9X2RI29_9PROT</name>
<proteinExistence type="predicted"/>
<dbReference type="Gene3D" id="2.10.260.10">
    <property type="match status" value="1"/>
</dbReference>
<accession>A0A9X2RI29</accession>
<keyword evidence="4" id="KW-1185">Reference proteome</keyword>
<dbReference type="Pfam" id="PF04014">
    <property type="entry name" value="MazE_antitoxin"/>
    <property type="match status" value="1"/>
</dbReference>
<protein>
    <submittedName>
        <fullName evidence="3">Type II toxin-antitoxin system VapB family antitoxin</fullName>
    </submittedName>
</protein>
<dbReference type="SUPFAM" id="SSF89447">
    <property type="entry name" value="AbrB/MazE/MraZ-like"/>
    <property type="match status" value="1"/>
</dbReference>
<dbReference type="GO" id="GO:0003677">
    <property type="term" value="F:DNA binding"/>
    <property type="evidence" value="ECO:0007669"/>
    <property type="project" value="UniProtKB-UniRule"/>
</dbReference>
<dbReference type="RefSeq" id="WP_256619500.1">
    <property type="nucleotide sequence ID" value="NZ_JANIBC010000006.1"/>
</dbReference>
<evidence type="ECO:0000259" key="2">
    <source>
        <dbReference type="PROSITE" id="PS51740"/>
    </source>
</evidence>
<dbReference type="AlphaFoldDB" id="A0A9X2RI29"/>
<evidence type="ECO:0000313" key="3">
    <source>
        <dbReference type="EMBL" id="MCQ8185610.1"/>
    </source>
</evidence>
<dbReference type="SMART" id="SM00966">
    <property type="entry name" value="SpoVT_AbrB"/>
    <property type="match status" value="1"/>
</dbReference>
<dbReference type="InterPro" id="IPR047976">
    <property type="entry name" value="Anti_VapB2-like"/>
</dbReference>
<dbReference type="InterPro" id="IPR007159">
    <property type="entry name" value="SpoVT-AbrB_dom"/>
</dbReference>
<evidence type="ECO:0000256" key="1">
    <source>
        <dbReference type="PROSITE-ProRule" id="PRU01076"/>
    </source>
</evidence>
<dbReference type="PROSITE" id="PS51740">
    <property type="entry name" value="SPOVT_ABRB"/>
    <property type="match status" value="1"/>
</dbReference>